<evidence type="ECO:0000259" key="2">
    <source>
        <dbReference type="Pfam" id="PF18352"/>
    </source>
</evidence>
<accession>A0A158G0G6</accession>
<dbReference type="Pfam" id="PF18352">
    <property type="entry name" value="Gp138_N"/>
    <property type="match status" value="1"/>
</dbReference>
<dbReference type="Gene3D" id="2.40.50.230">
    <property type="entry name" value="Gp5 N-terminal domain"/>
    <property type="match status" value="1"/>
</dbReference>
<evidence type="ECO:0000313" key="3">
    <source>
        <dbReference type="EMBL" id="SAL25628.1"/>
    </source>
</evidence>
<dbReference type="Proteomes" id="UP000054717">
    <property type="component" value="Unassembled WGS sequence"/>
</dbReference>
<evidence type="ECO:0000313" key="4">
    <source>
        <dbReference type="Proteomes" id="UP000054717"/>
    </source>
</evidence>
<dbReference type="EMBL" id="FCNZ02000004">
    <property type="protein sequence ID" value="SAL25628.1"/>
    <property type="molecule type" value="Genomic_DNA"/>
</dbReference>
<sequence>MLQTERSASIEDALRAALGGHEAEIWTALPAIIQSFDANALTCTAQPAIQAQVRAQDGSTSWVALPLLVDVPVCFPRGGGCTLTFPVAAGDEALIVFSSRCIDAWWQSGGVQVQAELRMHDLSDGFAILGPFSQATKVSGVSTSAVQLRSNDGSAYIELNPSSKAVKVVAPGGFEVDAPTITLNGQLAQGTGSTKYPATLQGPITVVNDVTAAGKSVSTHTHHENGAGSNTNQPN</sequence>
<keyword evidence="4" id="KW-1185">Reference proteome</keyword>
<proteinExistence type="predicted"/>
<evidence type="ECO:0000256" key="1">
    <source>
        <dbReference type="SAM" id="MobiDB-lite"/>
    </source>
</evidence>
<dbReference type="InterPro" id="IPR041599">
    <property type="entry name" value="Gp138_N"/>
</dbReference>
<dbReference type="RefSeq" id="WP_087629618.1">
    <property type="nucleotide sequence ID" value="NZ_FCNZ02000004.1"/>
</dbReference>
<feature type="region of interest" description="Disordered" evidence="1">
    <location>
        <begin position="215"/>
        <end position="235"/>
    </location>
</feature>
<name>A0A158G0G6_9BURK</name>
<comment type="caution">
    <text evidence="3">The sequence shown here is derived from an EMBL/GenBank/DDBJ whole genome shotgun (WGS) entry which is preliminary data.</text>
</comment>
<feature type="domain" description="Phage protein Gp138 N-terminal" evidence="2">
    <location>
        <begin position="29"/>
        <end position="130"/>
    </location>
</feature>
<dbReference type="InterPro" id="IPR037026">
    <property type="entry name" value="Vgr_OB-fold_dom_sf"/>
</dbReference>
<dbReference type="AlphaFoldDB" id="A0A158G0G6"/>
<dbReference type="STRING" id="326475.AWB66_01472"/>
<gene>
    <name evidence="3" type="ORF">AWB66_01472</name>
</gene>
<reference evidence="3" key="1">
    <citation type="submission" date="2016-01" db="EMBL/GenBank/DDBJ databases">
        <authorList>
            <person name="Peeters Charlotte."/>
        </authorList>
    </citation>
    <scope>NUCLEOTIDE SEQUENCE</scope>
    <source>
        <strain evidence="3">LMG 22936</strain>
    </source>
</reference>
<organism evidence="3 4">
    <name type="scientific">Caballeronia telluris</name>
    <dbReference type="NCBI Taxonomy" id="326475"/>
    <lineage>
        <taxon>Bacteria</taxon>
        <taxon>Pseudomonadati</taxon>
        <taxon>Pseudomonadota</taxon>
        <taxon>Betaproteobacteria</taxon>
        <taxon>Burkholderiales</taxon>
        <taxon>Burkholderiaceae</taxon>
        <taxon>Caballeronia</taxon>
    </lineage>
</organism>
<protein>
    <submittedName>
        <fullName evidence="3">Bacteriophage protein</fullName>
    </submittedName>
</protein>